<dbReference type="Pfam" id="PF02720">
    <property type="entry name" value="DUF222"/>
    <property type="match status" value="1"/>
</dbReference>
<evidence type="ECO:0000313" key="4">
    <source>
        <dbReference type="Proteomes" id="UP000192534"/>
    </source>
</evidence>
<dbReference type="RefSeq" id="WP_083122943.1">
    <property type="nucleotide sequence ID" value="NZ_JACKUO010000016.1"/>
</dbReference>
<accession>A0A1X0IIA3</accession>
<protein>
    <submittedName>
        <fullName evidence="3">Maturase</fullName>
    </submittedName>
</protein>
<keyword evidence="4" id="KW-1185">Reference proteome</keyword>
<dbReference type="AlphaFoldDB" id="A0A1X0IIA3"/>
<feature type="region of interest" description="Disordered" evidence="1">
    <location>
        <begin position="88"/>
        <end position="112"/>
    </location>
</feature>
<dbReference type="Proteomes" id="UP000192534">
    <property type="component" value="Unassembled WGS sequence"/>
</dbReference>
<dbReference type="OrthoDB" id="4774865at2"/>
<evidence type="ECO:0000313" key="3">
    <source>
        <dbReference type="EMBL" id="ORB47304.1"/>
    </source>
</evidence>
<dbReference type="EMBL" id="MVIH01000029">
    <property type="protein sequence ID" value="ORB47304.1"/>
    <property type="molecule type" value="Genomic_DNA"/>
</dbReference>
<reference evidence="3 4" key="1">
    <citation type="submission" date="2016-12" db="EMBL/GenBank/DDBJ databases">
        <title>The new phylogeny of genus Mycobacterium.</title>
        <authorList>
            <person name="Tortoli E."/>
            <person name="Trovato A."/>
            <person name="Cirillo D.M."/>
        </authorList>
    </citation>
    <scope>NUCLEOTIDE SEQUENCE [LARGE SCALE GENOMIC DNA]</scope>
    <source>
        <strain evidence="3 4">DSM 44223</strain>
    </source>
</reference>
<feature type="domain" description="DUF222" evidence="2">
    <location>
        <begin position="36"/>
        <end position="359"/>
    </location>
</feature>
<organism evidence="3 4">
    <name type="scientific">Mycolicibacterium rhodesiae</name>
    <name type="common">Mycobacterium rhodesiae</name>
    <dbReference type="NCBI Taxonomy" id="36814"/>
    <lineage>
        <taxon>Bacteria</taxon>
        <taxon>Bacillati</taxon>
        <taxon>Actinomycetota</taxon>
        <taxon>Actinomycetes</taxon>
        <taxon>Mycobacteriales</taxon>
        <taxon>Mycobacteriaceae</taxon>
        <taxon>Mycolicibacterium</taxon>
    </lineage>
</organism>
<dbReference type="InterPro" id="IPR003870">
    <property type="entry name" value="DUF222"/>
</dbReference>
<evidence type="ECO:0000256" key="1">
    <source>
        <dbReference type="SAM" id="MobiDB-lite"/>
    </source>
</evidence>
<comment type="caution">
    <text evidence="3">The sequence shown here is derived from an EMBL/GenBank/DDBJ whole genome shotgun (WGS) entry which is preliminary data.</text>
</comment>
<dbReference type="CDD" id="cd00085">
    <property type="entry name" value="HNHc"/>
    <property type="match status" value="1"/>
</dbReference>
<dbReference type="CDD" id="cd07177">
    <property type="entry name" value="terB_like"/>
    <property type="match status" value="1"/>
</dbReference>
<gene>
    <name evidence="3" type="ORF">BST42_27860</name>
</gene>
<sequence>MLSIEVGEAFASINAGLATLAKVDLAGLSVMELLELAAESERVTRYHDVVRYDVSHEVHRREVGELGGKSGKVLADWLRITPAEAKRRAEATEPLTPRTSLTGEPLAPRHPGTACAWRDGKLDVEHVRVIDKFLAALPFDVPDEVRANAELFLAEKATLMRPDQLTRVAQRLALEINPDGRFSDEDRARKRSAVVGRQQPDGMTEIRIQATPEFCSYVEAVFAKYAAPGMCNPADQTALTEGEPAAEQVQADTRTIGQRQHDALMAMLRGQLGDPKLGQHNGLPVTVIVSTTLQELQTKTGHGITGGGTIMPITDVIRMARHAYHYLTIFDRVTGQALWLGRTKRIASADQRIVLHAKDRGCTKPGCTVPGYAAQVHHAAKDWKHGGATNIDELAFACPPDNQLVETGGWTTRKLPNGDTEWIPPPRLPMLIGGVNTYHHPERFLPKSDEGG</sequence>
<name>A0A1X0IIA3_MYCRH</name>
<dbReference type="InterPro" id="IPR003615">
    <property type="entry name" value="HNH_nuc"/>
</dbReference>
<proteinExistence type="predicted"/>
<evidence type="ECO:0000259" key="2">
    <source>
        <dbReference type="Pfam" id="PF02720"/>
    </source>
</evidence>